<keyword evidence="2" id="KW-0862">Zinc</keyword>
<dbReference type="PANTHER" id="PTHR28634">
    <property type="entry name" value="ZINC FINGER B-BOX DOMAIN-CONTAINING PROTEIN 1"/>
    <property type="match status" value="1"/>
</dbReference>
<dbReference type="PROSITE" id="PS50119">
    <property type="entry name" value="ZF_BBOX"/>
    <property type="match status" value="1"/>
</dbReference>
<dbReference type="AlphaFoldDB" id="A0A672YP72"/>
<reference evidence="6" key="3">
    <citation type="submission" date="2025-09" db="UniProtKB">
        <authorList>
            <consortium name="Ensembl"/>
        </authorList>
    </citation>
    <scope>IDENTIFICATION</scope>
</reference>
<evidence type="ECO:0000256" key="1">
    <source>
        <dbReference type="ARBA" id="ARBA00022771"/>
    </source>
</evidence>
<dbReference type="InterPro" id="IPR000315">
    <property type="entry name" value="Znf_B-box"/>
</dbReference>
<sequence length="263" mass="30261">MNLNDFVVVPNNTAKSVKLNARNLQELKMETVVLAQESTEMEDKLQQLKERMSKEKKERPPPPPLAPTKGMGIRTVPTRKNRLKGPTCGQCDVKAAGIMCAECSEDYCICCFAKFHQRGALKFHRIIPIQVSMIPRALSLPPLPLLLSVPKSKRASRFFHKENRSVEVVDEEQKGEKEQLPASLLSGLYDEEESARSFQEALRQGGREEREPVRVEFMEYTLTYMDRLLLKKHRRYTVNTMCGPHTHRIYTVYVRYVKAPVRE</sequence>
<organism evidence="6 7">
    <name type="scientific">Sphaeramia orbicularis</name>
    <name type="common">orbiculate cardinalfish</name>
    <dbReference type="NCBI Taxonomy" id="375764"/>
    <lineage>
        <taxon>Eukaryota</taxon>
        <taxon>Metazoa</taxon>
        <taxon>Chordata</taxon>
        <taxon>Craniata</taxon>
        <taxon>Vertebrata</taxon>
        <taxon>Euteleostomi</taxon>
        <taxon>Actinopterygii</taxon>
        <taxon>Neopterygii</taxon>
        <taxon>Teleostei</taxon>
        <taxon>Neoteleostei</taxon>
        <taxon>Acanthomorphata</taxon>
        <taxon>Gobiaria</taxon>
        <taxon>Kurtiformes</taxon>
        <taxon>Apogonoidei</taxon>
        <taxon>Apogonidae</taxon>
        <taxon>Apogoninae</taxon>
        <taxon>Sphaeramia</taxon>
    </lineage>
</organism>
<evidence type="ECO:0000256" key="2">
    <source>
        <dbReference type="ARBA" id="ARBA00022833"/>
    </source>
</evidence>
<dbReference type="Ensembl" id="ENSSORT00005006657.1">
    <property type="protein sequence ID" value="ENSSORP00005006401.1"/>
    <property type="gene ID" value="ENSSORG00005003772.1"/>
</dbReference>
<keyword evidence="7" id="KW-1185">Reference proteome</keyword>
<dbReference type="Proteomes" id="UP000472271">
    <property type="component" value="Chromosome 13"/>
</dbReference>
<keyword evidence="1 3" id="KW-0479">Metal-binding</keyword>
<accession>A0A672YP72</accession>
<evidence type="ECO:0000256" key="3">
    <source>
        <dbReference type="PROSITE-ProRule" id="PRU00024"/>
    </source>
</evidence>
<proteinExistence type="predicted"/>
<reference evidence="6" key="1">
    <citation type="submission" date="2019-06" db="EMBL/GenBank/DDBJ databases">
        <authorList>
            <consortium name="Wellcome Sanger Institute Data Sharing"/>
        </authorList>
    </citation>
    <scope>NUCLEOTIDE SEQUENCE [LARGE SCALE GENOMIC DNA]</scope>
</reference>
<keyword evidence="1 3" id="KW-0863">Zinc-finger</keyword>
<evidence type="ECO:0000256" key="4">
    <source>
        <dbReference type="SAM" id="MobiDB-lite"/>
    </source>
</evidence>
<protein>
    <recommendedName>
        <fullName evidence="5">B box-type domain-containing protein</fullName>
    </recommendedName>
</protein>
<feature type="domain" description="B box-type" evidence="5">
    <location>
        <begin position="83"/>
        <end position="129"/>
    </location>
</feature>
<dbReference type="PANTHER" id="PTHR28634:SF1">
    <property type="entry name" value="ZINC FINGER B-BOX DOMAIN-CONTAINING PROTEIN 1"/>
    <property type="match status" value="1"/>
</dbReference>
<evidence type="ECO:0000313" key="6">
    <source>
        <dbReference type="Ensembl" id="ENSSORP00005006401.1"/>
    </source>
</evidence>
<dbReference type="InParanoid" id="A0A672YP72"/>
<evidence type="ECO:0000259" key="5">
    <source>
        <dbReference type="PROSITE" id="PS50119"/>
    </source>
</evidence>
<feature type="region of interest" description="Disordered" evidence="4">
    <location>
        <begin position="51"/>
        <end position="75"/>
    </location>
</feature>
<reference evidence="6" key="2">
    <citation type="submission" date="2025-08" db="UniProtKB">
        <authorList>
            <consortium name="Ensembl"/>
        </authorList>
    </citation>
    <scope>IDENTIFICATION</scope>
</reference>
<name>A0A672YP72_9TELE</name>
<feature type="compositionally biased region" description="Basic and acidic residues" evidence="4">
    <location>
        <begin position="51"/>
        <end position="60"/>
    </location>
</feature>
<dbReference type="GO" id="GO:0008270">
    <property type="term" value="F:zinc ion binding"/>
    <property type="evidence" value="ECO:0007669"/>
    <property type="project" value="UniProtKB-KW"/>
</dbReference>
<evidence type="ECO:0000313" key="7">
    <source>
        <dbReference type="Proteomes" id="UP000472271"/>
    </source>
</evidence>
<dbReference type="InterPro" id="IPR037688">
    <property type="entry name" value="ZBBX"/>
</dbReference>